<dbReference type="RefSeq" id="WP_267847143.1">
    <property type="nucleotide sequence ID" value="NZ_JAPMXC010000001.1"/>
</dbReference>
<keyword evidence="3 6" id="KW-0812">Transmembrane</keyword>
<evidence type="ECO:0000256" key="6">
    <source>
        <dbReference type="SAM" id="Phobius"/>
    </source>
</evidence>
<keyword evidence="8" id="KW-1185">Reference proteome</keyword>
<evidence type="ECO:0000313" key="7">
    <source>
        <dbReference type="EMBL" id="MCY0387399.1"/>
    </source>
</evidence>
<dbReference type="PANTHER" id="PTHR43823:SF3">
    <property type="entry name" value="MULTIDRUG EXPORT PROTEIN MEPA"/>
    <property type="match status" value="1"/>
</dbReference>
<proteinExistence type="predicted"/>
<evidence type="ECO:0000256" key="1">
    <source>
        <dbReference type="ARBA" id="ARBA00004651"/>
    </source>
</evidence>
<protein>
    <submittedName>
        <fullName evidence="7">MATE family efflux transporter</fullName>
    </submittedName>
</protein>
<dbReference type="InterPro" id="IPR051327">
    <property type="entry name" value="MATE_MepA_subfamily"/>
</dbReference>
<feature type="transmembrane region" description="Helical" evidence="6">
    <location>
        <begin position="188"/>
        <end position="209"/>
    </location>
</feature>
<feature type="transmembrane region" description="Helical" evidence="6">
    <location>
        <begin position="162"/>
        <end position="182"/>
    </location>
</feature>
<evidence type="ECO:0000313" key="8">
    <source>
        <dbReference type="Proteomes" id="UP001082899"/>
    </source>
</evidence>
<reference evidence="7" key="1">
    <citation type="submission" date="2022-11" db="EMBL/GenBank/DDBJ databases">
        <title>Robbsia betulipollinis sp. nov., isolated from pollen of birch (Betula pendula).</title>
        <authorList>
            <person name="Shi H."/>
            <person name="Ambika Manirajan B."/>
            <person name="Ratering S."/>
            <person name="Geissler-Plaum R."/>
            <person name="Schnell S."/>
        </authorList>
    </citation>
    <scope>NUCLEOTIDE SEQUENCE</scope>
    <source>
        <strain evidence="7">Bb-Pol-6</strain>
    </source>
</reference>
<keyword evidence="4 6" id="KW-1133">Transmembrane helix</keyword>
<feature type="transmembrane region" description="Helical" evidence="6">
    <location>
        <begin position="45"/>
        <end position="69"/>
    </location>
</feature>
<comment type="subcellular location">
    <subcellularLocation>
        <location evidence="1">Cell membrane</location>
        <topology evidence="1">Multi-pass membrane protein</topology>
    </subcellularLocation>
</comment>
<feature type="transmembrane region" description="Helical" evidence="6">
    <location>
        <begin position="270"/>
        <end position="290"/>
    </location>
</feature>
<sequence>MFRKDVVSVPRHFFSYAASAVAAAWIYCTYMVIDGLFISHYIGSSALATLSLALPVVYLPYAFSVLIGVGASTLISRAIGEGRTDTARAIFTQALWLMAGAGVALALLLYFGSPLLLRAMNVDGDLQARTVGFLRVSAGFGIFTVFACALEFFLRVDGAARYGLYCLAVSALLNIVLDYAFIAHLGWGLNGAALATGLSQIVATVPMLAHHLWRSRRLRPVRRPFAAGSHGIAIVCTGLAEFLIELAPTVTIVAFNWAILARLGNAGLEVFAVIEYMTMISAVTLGALVQSMQPIVAFHRGGGRPASARRAFRLCGCCVFGFSALVALVMIVFWQPIGMLFSIEATATLAMLKTATLWYALALLPAAANFLLSGYLTAREQLLPATAIATLRSWIGLLAMLWLLPRLFVTDGVWLTVLGAELLTLPFALWLYRNRGAC</sequence>
<feature type="transmembrane region" description="Helical" evidence="6">
    <location>
        <begin position="12"/>
        <end position="33"/>
    </location>
</feature>
<feature type="transmembrane region" description="Helical" evidence="6">
    <location>
        <begin position="311"/>
        <end position="337"/>
    </location>
</feature>
<organism evidence="7 8">
    <name type="scientific">Robbsia betulipollinis</name>
    <dbReference type="NCBI Taxonomy" id="2981849"/>
    <lineage>
        <taxon>Bacteria</taxon>
        <taxon>Pseudomonadati</taxon>
        <taxon>Pseudomonadota</taxon>
        <taxon>Betaproteobacteria</taxon>
        <taxon>Burkholderiales</taxon>
        <taxon>Burkholderiaceae</taxon>
        <taxon>Robbsia</taxon>
    </lineage>
</organism>
<keyword evidence="2" id="KW-1003">Cell membrane</keyword>
<gene>
    <name evidence="7" type="ORF">OVY01_09150</name>
</gene>
<feature type="transmembrane region" description="Helical" evidence="6">
    <location>
        <begin position="389"/>
        <end position="408"/>
    </location>
</feature>
<feature type="transmembrane region" description="Helical" evidence="6">
    <location>
        <begin position="132"/>
        <end position="150"/>
    </location>
</feature>
<comment type="caution">
    <text evidence="7">The sequence shown here is derived from an EMBL/GenBank/DDBJ whole genome shotgun (WGS) entry which is preliminary data.</text>
</comment>
<feature type="transmembrane region" description="Helical" evidence="6">
    <location>
        <begin position="230"/>
        <end position="258"/>
    </location>
</feature>
<name>A0ABT3ZLI6_9BURK</name>
<dbReference type="Pfam" id="PF01554">
    <property type="entry name" value="MatE"/>
    <property type="match status" value="2"/>
</dbReference>
<dbReference type="Proteomes" id="UP001082899">
    <property type="component" value="Unassembled WGS sequence"/>
</dbReference>
<evidence type="ECO:0000256" key="4">
    <source>
        <dbReference type="ARBA" id="ARBA00022989"/>
    </source>
</evidence>
<dbReference type="PANTHER" id="PTHR43823">
    <property type="entry name" value="SPORULATION PROTEIN YKVU"/>
    <property type="match status" value="1"/>
</dbReference>
<dbReference type="EMBL" id="JAPMXC010000001">
    <property type="protein sequence ID" value="MCY0387399.1"/>
    <property type="molecule type" value="Genomic_DNA"/>
</dbReference>
<evidence type="ECO:0000256" key="2">
    <source>
        <dbReference type="ARBA" id="ARBA00022475"/>
    </source>
</evidence>
<accession>A0ABT3ZLI6</accession>
<feature type="transmembrane region" description="Helical" evidence="6">
    <location>
        <begin position="357"/>
        <end position="377"/>
    </location>
</feature>
<evidence type="ECO:0000256" key="5">
    <source>
        <dbReference type="ARBA" id="ARBA00023136"/>
    </source>
</evidence>
<feature type="transmembrane region" description="Helical" evidence="6">
    <location>
        <begin position="414"/>
        <end position="432"/>
    </location>
</feature>
<evidence type="ECO:0000256" key="3">
    <source>
        <dbReference type="ARBA" id="ARBA00022692"/>
    </source>
</evidence>
<keyword evidence="5 6" id="KW-0472">Membrane</keyword>
<dbReference type="InterPro" id="IPR002528">
    <property type="entry name" value="MATE_fam"/>
</dbReference>
<feature type="transmembrane region" description="Helical" evidence="6">
    <location>
        <begin position="90"/>
        <end position="112"/>
    </location>
</feature>